<dbReference type="Proteomes" id="UP001189429">
    <property type="component" value="Unassembled WGS sequence"/>
</dbReference>
<comment type="caution">
    <text evidence="2">The sequence shown here is derived from an EMBL/GenBank/DDBJ whole genome shotgun (WGS) entry which is preliminary data.</text>
</comment>
<reference evidence="2" key="1">
    <citation type="submission" date="2023-10" db="EMBL/GenBank/DDBJ databases">
        <authorList>
            <person name="Chen Y."/>
            <person name="Shah S."/>
            <person name="Dougan E. K."/>
            <person name="Thang M."/>
            <person name="Chan C."/>
        </authorList>
    </citation>
    <scope>NUCLEOTIDE SEQUENCE [LARGE SCALE GENOMIC DNA]</scope>
</reference>
<evidence type="ECO:0000313" key="3">
    <source>
        <dbReference type="Proteomes" id="UP001189429"/>
    </source>
</evidence>
<organism evidence="2 3">
    <name type="scientific">Prorocentrum cordatum</name>
    <dbReference type="NCBI Taxonomy" id="2364126"/>
    <lineage>
        <taxon>Eukaryota</taxon>
        <taxon>Sar</taxon>
        <taxon>Alveolata</taxon>
        <taxon>Dinophyceae</taxon>
        <taxon>Prorocentrales</taxon>
        <taxon>Prorocentraceae</taxon>
        <taxon>Prorocentrum</taxon>
    </lineage>
</organism>
<feature type="region of interest" description="Disordered" evidence="1">
    <location>
        <begin position="390"/>
        <end position="422"/>
    </location>
</feature>
<evidence type="ECO:0000256" key="1">
    <source>
        <dbReference type="SAM" id="MobiDB-lite"/>
    </source>
</evidence>
<accession>A0ABN9YAL9</accession>
<proteinExistence type="predicted"/>
<dbReference type="EMBL" id="CAUYUJ010021972">
    <property type="protein sequence ID" value="CAK0908198.1"/>
    <property type="molecule type" value="Genomic_DNA"/>
</dbReference>
<gene>
    <name evidence="2" type="ORF">PCOR1329_LOCUS82944</name>
</gene>
<name>A0ABN9YAL9_9DINO</name>
<evidence type="ECO:0008006" key="4">
    <source>
        <dbReference type="Google" id="ProtNLM"/>
    </source>
</evidence>
<keyword evidence="3" id="KW-1185">Reference proteome</keyword>
<evidence type="ECO:0000313" key="2">
    <source>
        <dbReference type="EMBL" id="CAK0908198.1"/>
    </source>
</evidence>
<protein>
    <recommendedName>
        <fullName evidence="4">Protein xylosyltransferase</fullName>
    </recommendedName>
</protein>
<sequence length="434" mass="49412">MRSSGPCPKANKRVGEADSLDHLRPEGWWDYNFIEEDFPLPSNENGTHPRPSTTPTGPFGFHLYNRSILVPNCWATVYEVLRFVAQCRLDGPTRFKSLENISWDVYSTDDSHMQAVLSKFTRRVEGGFRFLEDALLASRTESSIEGQVLISNNGFRQEHHKSVEYVLNHTLQDQDLLSMEAILGSTRKIEASQKSIPAVQNSTVQHSTDEKVHNDIDHGMQIGGEDDGPRFGDILLIYNEDPDFTRAVLEHAVLFVDQTIVFEKAGTGRLNPYRLINLKTVLREWPPANVGAKTGIFSWHLHRVWSWEDRPLLRNLSEGDFVKQFSLSGSPVDRRWPMLWQWPAEDRRQYTLGVGDDPRSRTGEVDEIVLLQARRYGLCRSRARPRLVPCAGRREAGGPPNADGPREGHPAQSEWGQEARDLDDSWFRSVPVFV</sequence>